<accession>A0AAW1W3D2</accession>
<comment type="subcellular location">
    <subcellularLocation>
        <location evidence="2">Cytoplasm</location>
    </subcellularLocation>
    <subcellularLocation>
        <location evidence="1">Nucleus</location>
    </subcellularLocation>
</comment>
<dbReference type="Proteomes" id="UP001457282">
    <property type="component" value="Unassembled WGS sequence"/>
</dbReference>
<keyword evidence="6" id="KW-1185">Reference proteome</keyword>
<dbReference type="EMBL" id="JBEDUW010000007">
    <property type="protein sequence ID" value="KAK9914099.1"/>
    <property type="molecule type" value="Genomic_DNA"/>
</dbReference>
<evidence type="ECO:0000256" key="2">
    <source>
        <dbReference type="ARBA" id="ARBA00004496"/>
    </source>
</evidence>
<dbReference type="InterPro" id="IPR039924">
    <property type="entry name" value="ICln/Lot5/Saf5"/>
</dbReference>
<dbReference type="AlphaFoldDB" id="A0AAW1W3D2"/>
<organism evidence="5 6">
    <name type="scientific">Rubus argutus</name>
    <name type="common">Southern blackberry</name>
    <dbReference type="NCBI Taxonomy" id="59490"/>
    <lineage>
        <taxon>Eukaryota</taxon>
        <taxon>Viridiplantae</taxon>
        <taxon>Streptophyta</taxon>
        <taxon>Embryophyta</taxon>
        <taxon>Tracheophyta</taxon>
        <taxon>Spermatophyta</taxon>
        <taxon>Magnoliopsida</taxon>
        <taxon>eudicotyledons</taxon>
        <taxon>Gunneridae</taxon>
        <taxon>Pentapetalae</taxon>
        <taxon>rosids</taxon>
        <taxon>fabids</taxon>
        <taxon>Rosales</taxon>
        <taxon>Rosaceae</taxon>
        <taxon>Rosoideae</taxon>
        <taxon>Rosoideae incertae sedis</taxon>
        <taxon>Rubus</taxon>
    </lineage>
</organism>
<dbReference type="GO" id="GO:0005829">
    <property type="term" value="C:cytosol"/>
    <property type="evidence" value="ECO:0007669"/>
    <property type="project" value="TreeGrafter"/>
</dbReference>
<dbReference type="PANTHER" id="PTHR21399">
    <property type="entry name" value="CHLORIDE CONDUCTANCE REGULATORY PROTEIN ICLN"/>
    <property type="match status" value="1"/>
</dbReference>
<dbReference type="PANTHER" id="PTHR21399:SF0">
    <property type="entry name" value="METHYLOSOME SUBUNIT PICLN"/>
    <property type="match status" value="1"/>
</dbReference>
<evidence type="ECO:0000256" key="4">
    <source>
        <dbReference type="ARBA" id="ARBA00023242"/>
    </source>
</evidence>
<dbReference type="GO" id="GO:0000387">
    <property type="term" value="P:spliceosomal snRNP assembly"/>
    <property type="evidence" value="ECO:0007669"/>
    <property type="project" value="TreeGrafter"/>
</dbReference>
<keyword evidence="3" id="KW-0963">Cytoplasm</keyword>
<keyword evidence="4" id="KW-0539">Nucleus</keyword>
<name>A0AAW1W3D2_RUBAR</name>
<evidence type="ECO:0000256" key="1">
    <source>
        <dbReference type="ARBA" id="ARBA00004123"/>
    </source>
</evidence>
<dbReference type="GO" id="GO:0005681">
    <property type="term" value="C:spliceosomal complex"/>
    <property type="evidence" value="ECO:0007669"/>
    <property type="project" value="TreeGrafter"/>
</dbReference>
<protein>
    <submittedName>
        <fullName evidence="5">Uncharacterized protein</fullName>
    </submittedName>
</protein>
<sequence>MAEGISDFTAIVERAGVHQPALDAQNGEELMHVQPGVSIALGNRPPESPGSLLTSTKQVVWLSDTDRARGYSMGFYVYITACCFQGPRGLHLSLYIRSD</sequence>
<evidence type="ECO:0000313" key="6">
    <source>
        <dbReference type="Proteomes" id="UP001457282"/>
    </source>
</evidence>
<evidence type="ECO:0000313" key="5">
    <source>
        <dbReference type="EMBL" id="KAK9914099.1"/>
    </source>
</evidence>
<evidence type="ECO:0000256" key="3">
    <source>
        <dbReference type="ARBA" id="ARBA00022490"/>
    </source>
</evidence>
<reference evidence="5 6" key="1">
    <citation type="journal article" date="2023" name="G3 (Bethesda)">
        <title>A chromosome-length genome assembly and annotation of blackberry (Rubus argutus, cv. 'Hillquist').</title>
        <authorList>
            <person name="Bruna T."/>
            <person name="Aryal R."/>
            <person name="Dudchenko O."/>
            <person name="Sargent D.J."/>
            <person name="Mead D."/>
            <person name="Buti M."/>
            <person name="Cavallini A."/>
            <person name="Hytonen T."/>
            <person name="Andres J."/>
            <person name="Pham M."/>
            <person name="Weisz D."/>
            <person name="Mascagni F."/>
            <person name="Usai G."/>
            <person name="Natali L."/>
            <person name="Bassil N."/>
            <person name="Fernandez G.E."/>
            <person name="Lomsadze A."/>
            <person name="Armour M."/>
            <person name="Olukolu B."/>
            <person name="Poorten T."/>
            <person name="Britton C."/>
            <person name="Davik J."/>
            <person name="Ashrafi H."/>
            <person name="Aiden E.L."/>
            <person name="Borodovsky M."/>
            <person name="Worthington M."/>
        </authorList>
    </citation>
    <scope>NUCLEOTIDE SEQUENCE [LARGE SCALE GENOMIC DNA]</scope>
    <source>
        <strain evidence="5">PI 553951</strain>
    </source>
</reference>
<proteinExistence type="predicted"/>
<comment type="caution">
    <text evidence="5">The sequence shown here is derived from an EMBL/GenBank/DDBJ whole genome shotgun (WGS) entry which is preliminary data.</text>
</comment>
<dbReference type="GO" id="GO:0034715">
    <property type="term" value="C:pICln-Sm protein complex"/>
    <property type="evidence" value="ECO:0007669"/>
    <property type="project" value="TreeGrafter"/>
</dbReference>
<gene>
    <name evidence="5" type="ORF">M0R45_037895</name>
</gene>
<dbReference type="GO" id="GO:0045292">
    <property type="term" value="P:mRNA cis splicing, via spliceosome"/>
    <property type="evidence" value="ECO:0007669"/>
    <property type="project" value="TreeGrafter"/>
</dbReference>